<feature type="active site" description="Proton acceptor" evidence="2">
    <location>
        <position position="198"/>
    </location>
</feature>
<feature type="short sequence motif" description="GXSXG" evidence="2">
    <location>
        <begin position="37"/>
        <end position="41"/>
    </location>
</feature>
<dbReference type="InterPro" id="IPR016035">
    <property type="entry name" value="Acyl_Trfase/lysoPLipase"/>
</dbReference>
<dbReference type="InterPro" id="IPR002641">
    <property type="entry name" value="PNPLA_dom"/>
</dbReference>
<dbReference type="Pfam" id="PF01734">
    <property type="entry name" value="Patatin"/>
    <property type="match status" value="1"/>
</dbReference>
<feature type="compositionally biased region" description="Pro residues" evidence="3">
    <location>
        <begin position="284"/>
        <end position="294"/>
    </location>
</feature>
<reference evidence="5" key="1">
    <citation type="journal article" date="2021" name="Front. Microbiol.">
        <title>Comprehensive Comparative Genomics and Phenotyping of Methylobacterium Species.</title>
        <authorList>
            <person name="Alessa O."/>
            <person name="Ogura Y."/>
            <person name="Fujitani Y."/>
            <person name="Takami H."/>
            <person name="Hayashi T."/>
            <person name="Sahin N."/>
            <person name="Tani A."/>
        </authorList>
    </citation>
    <scope>NUCLEOTIDE SEQUENCE</scope>
    <source>
        <strain evidence="5">DSM 17168</strain>
    </source>
</reference>
<sequence length="294" mass="31005">MVDAVAFAGGGNRCYWQGGFWVAAAERLDLAPALVVGVSGGAFAACYSLLGQGRAVMERVAQGCAEGRPNIDWVAACRGCRPFPVSGMYRDLLDAVLGPRGFAALRAGRTEVRIALSRPPRRLPLALAVPLGILTYQIEKTWRAPVHPRGGRALGFREEFVAVRDLAAPEELTSALLASASVPPFLPVGRVGGAPALDGGLVDNVPVTPLAPIEAAGGRTLVLLTRRYRTLPEHPGRTYLQPSAPVAIGQFDITDPEGIRRAFAQGLEDGAAFAAAQRTRRPVRPQPAPSPPPG</sequence>
<keyword evidence="6" id="KW-1185">Reference proteome</keyword>
<keyword evidence="2" id="KW-0442">Lipid degradation</keyword>
<reference evidence="5" key="2">
    <citation type="submission" date="2021-08" db="EMBL/GenBank/DDBJ databases">
        <authorList>
            <person name="Tani A."/>
            <person name="Ola A."/>
            <person name="Ogura Y."/>
            <person name="Katsura K."/>
            <person name="Hayashi T."/>
        </authorList>
    </citation>
    <scope>NUCLEOTIDE SEQUENCE</scope>
    <source>
        <strain evidence="5">DSM 17168</strain>
    </source>
</reference>
<evidence type="ECO:0000313" key="6">
    <source>
        <dbReference type="Proteomes" id="UP001055153"/>
    </source>
</evidence>
<evidence type="ECO:0000313" key="5">
    <source>
        <dbReference type="EMBL" id="GJE00158.1"/>
    </source>
</evidence>
<comment type="caution">
    <text evidence="2">Lacks conserved residue(s) required for the propagation of feature annotation.</text>
</comment>
<evidence type="ECO:0000256" key="2">
    <source>
        <dbReference type="PROSITE-ProRule" id="PRU01161"/>
    </source>
</evidence>
<comment type="caution">
    <text evidence="5">The sequence shown here is derived from an EMBL/GenBank/DDBJ whole genome shotgun (WGS) entry which is preliminary data.</text>
</comment>
<evidence type="ECO:0000256" key="1">
    <source>
        <dbReference type="ARBA" id="ARBA00023098"/>
    </source>
</evidence>
<dbReference type="PROSITE" id="PS51635">
    <property type="entry name" value="PNPLA"/>
    <property type="match status" value="1"/>
</dbReference>
<dbReference type="RefSeq" id="WP_238235040.1">
    <property type="nucleotide sequence ID" value="NZ_BPQQ01000022.1"/>
</dbReference>
<feature type="short sequence motif" description="DGA/G" evidence="2">
    <location>
        <begin position="198"/>
        <end position="200"/>
    </location>
</feature>
<dbReference type="Proteomes" id="UP001055153">
    <property type="component" value="Unassembled WGS sequence"/>
</dbReference>
<evidence type="ECO:0000256" key="3">
    <source>
        <dbReference type="SAM" id="MobiDB-lite"/>
    </source>
</evidence>
<evidence type="ECO:0000259" key="4">
    <source>
        <dbReference type="PROSITE" id="PS51635"/>
    </source>
</evidence>
<dbReference type="SUPFAM" id="SSF52151">
    <property type="entry name" value="FabD/lysophospholipase-like"/>
    <property type="match status" value="1"/>
</dbReference>
<dbReference type="EMBL" id="BPQQ01000022">
    <property type="protein sequence ID" value="GJE00158.1"/>
    <property type="molecule type" value="Genomic_DNA"/>
</dbReference>
<protein>
    <recommendedName>
        <fullName evidence="4">PNPLA domain-containing protein</fullName>
    </recommendedName>
</protein>
<keyword evidence="1 2" id="KW-0443">Lipid metabolism</keyword>
<accession>A0ABQ4SE10</accession>
<keyword evidence="2" id="KW-0378">Hydrolase</keyword>
<proteinExistence type="predicted"/>
<feature type="active site" description="Nucleophile" evidence="2">
    <location>
        <position position="39"/>
    </location>
</feature>
<feature type="domain" description="PNPLA" evidence="4">
    <location>
        <begin position="5"/>
        <end position="211"/>
    </location>
</feature>
<organism evidence="5 6">
    <name type="scientific">Methylobacterium isbiliense</name>
    <dbReference type="NCBI Taxonomy" id="315478"/>
    <lineage>
        <taxon>Bacteria</taxon>
        <taxon>Pseudomonadati</taxon>
        <taxon>Pseudomonadota</taxon>
        <taxon>Alphaproteobacteria</taxon>
        <taxon>Hyphomicrobiales</taxon>
        <taxon>Methylobacteriaceae</taxon>
        <taxon>Methylobacterium</taxon>
    </lineage>
</organism>
<feature type="region of interest" description="Disordered" evidence="3">
    <location>
        <begin position="270"/>
        <end position="294"/>
    </location>
</feature>
<name>A0ABQ4SE10_9HYPH</name>
<gene>
    <name evidence="5" type="ORF">GMJLKIPL_2076</name>
</gene>